<dbReference type="SUPFAM" id="SSF53335">
    <property type="entry name" value="S-adenosyl-L-methionine-dependent methyltransferases"/>
    <property type="match status" value="1"/>
</dbReference>
<keyword evidence="1" id="KW-0489">Methyltransferase</keyword>
<organism evidence="1 2">
    <name type="scientific">Xanthocytophaga agilis</name>
    <dbReference type="NCBI Taxonomy" id="3048010"/>
    <lineage>
        <taxon>Bacteria</taxon>
        <taxon>Pseudomonadati</taxon>
        <taxon>Bacteroidota</taxon>
        <taxon>Cytophagia</taxon>
        <taxon>Cytophagales</taxon>
        <taxon>Rhodocytophagaceae</taxon>
        <taxon>Xanthocytophaga</taxon>
    </lineage>
</organism>
<comment type="caution">
    <text evidence="1">The sequence shown here is derived from an EMBL/GenBank/DDBJ whole genome shotgun (WGS) entry which is preliminary data.</text>
</comment>
<dbReference type="GO" id="GO:0008168">
    <property type="term" value="F:methyltransferase activity"/>
    <property type="evidence" value="ECO:0007669"/>
    <property type="project" value="UniProtKB-KW"/>
</dbReference>
<dbReference type="GO" id="GO:0032259">
    <property type="term" value="P:methylation"/>
    <property type="evidence" value="ECO:0007669"/>
    <property type="project" value="UniProtKB-KW"/>
</dbReference>
<keyword evidence="2" id="KW-1185">Reference proteome</keyword>
<gene>
    <name evidence="1" type="ORF">QNI22_16035</name>
</gene>
<proteinExistence type="predicted"/>
<dbReference type="EMBL" id="JASJOU010000005">
    <property type="protein sequence ID" value="MDJ1502177.1"/>
    <property type="molecule type" value="Genomic_DNA"/>
</dbReference>
<dbReference type="Gene3D" id="3.40.50.150">
    <property type="entry name" value="Vaccinia Virus protein VP39"/>
    <property type="match status" value="1"/>
</dbReference>
<name>A0AAE3R7H2_9BACT</name>
<dbReference type="AlphaFoldDB" id="A0AAE3R7H2"/>
<keyword evidence="1" id="KW-0808">Transferase</keyword>
<sequence length="288" mass="33144">MTQINNNHFLSRCPLCSSSEIYLVGALNYRYNVKFSTHIINFDNIPQLWTCKNCYSGFTQNAITQTDAETLYSTGNGTLRWSGTKFEDDKPKEVSSFFNTFLKNGMKVMDIGCNTGEFLDFVKDKKCIPYGIELSKDSREVVLDKGYKCYSDFTNIDEVFDVITAFDLFEHLYQPNSLINFCKKKLKKEGLLIIFTGNIGSINAKLAKNKWWYTNYPEHVLFASRKYYSQLDNFSISTYLKTYASQSHEALHNNSSFLNTIKNILQGKFTGNPALFKDHHLIALKHMP</sequence>
<protein>
    <submittedName>
        <fullName evidence="1">Methyltransferase domain-containing protein</fullName>
    </submittedName>
</protein>
<evidence type="ECO:0000313" key="2">
    <source>
        <dbReference type="Proteomes" id="UP001232063"/>
    </source>
</evidence>
<dbReference type="InterPro" id="IPR029063">
    <property type="entry name" value="SAM-dependent_MTases_sf"/>
</dbReference>
<dbReference type="Pfam" id="PF13489">
    <property type="entry name" value="Methyltransf_23"/>
    <property type="match status" value="1"/>
</dbReference>
<accession>A0AAE3R7H2</accession>
<evidence type="ECO:0000313" key="1">
    <source>
        <dbReference type="EMBL" id="MDJ1502177.1"/>
    </source>
</evidence>
<reference evidence="1" key="1">
    <citation type="submission" date="2023-05" db="EMBL/GenBank/DDBJ databases">
        <authorList>
            <person name="Zhang X."/>
        </authorList>
    </citation>
    <scope>NUCLEOTIDE SEQUENCE</scope>
    <source>
        <strain evidence="1">BD1B2-1</strain>
    </source>
</reference>
<dbReference type="Proteomes" id="UP001232063">
    <property type="component" value="Unassembled WGS sequence"/>
</dbReference>